<dbReference type="GO" id="GO:0003677">
    <property type="term" value="F:DNA binding"/>
    <property type="evidence" value="ECO:0007669"/>
    <property type="project" value="UniProtKB-KW"/>
</dbReference>
<accession>A0A0G0D3G8</accession>
<proteinExistence type="predicted"/>
<dbReference type="InterPro" id="IPR052021">
    <property type="entry name" value="Type-I_RS_S_subunit"/>
</dbReference>
<reference evidence="3 4" key="1">
    <citation type="journal article" date="2015" name="Nature">
        <title>rRNA introns, odd ribosomes, and small enigmatic genomes across a large radiation of phyla.</title>
        <authorList>
            <person name="Brown C.T."/>
            <person name="Hug L.A."/>
            <person name="Thomas B.C."/>
            <person name="Sharon I."/>
            <person name="Castelle C.J."/>
            <person name="Singh A."/>
            <person name="Wilkins M.J."/>
            <person name="Williams K.H."/>
            <person name="Banfield J.F."/>
        </authorList>
    </citation>
    <scope>NUCLEOTIDE SEQUENCE [LARGE SCALE GENOMIC DNA]</scope>
</reference>
<evidence type="ECO:0000313" key="3">
    <source>
        <dbReference type="EMBL" id="KKP88719.1"/>
    </source>
</evidence>
<name>A0A0G0D3G8_9BACT</name>
<organism evidence="3 4">
    <name type="scientific">Berkelbacteria bacterium GW2011_GWA2_35_9</name>
    <dbReference type="NCBI Taxonomy" id="1618333"/>
    <lineage>
        <taxon>Bacteria</taxon>
        <taxon>Candidatus Berkelbacteria</taxon>
    </lineage>
</organism>
<dbReference type="PANTHER" id="PTHR30408">
    <property type="entry name" value="TYPE-1 RESTRICTION ENZYME ECOKI SPECIFICITY PROTEIN"/>
    <property type="match status" value="1"/>
</dbReference>
<dbReference type="GO" id="GO:0009307">
    <property type="term" value="P:DNA restriction-modification system"/>
    <property type="evidence" value="ECO:0007669"/>
    <property type="project" value="UniProtKB-KW"/>
</dbReference>
<dbReference type="SUPFAM" id="SSF116734">
    <property type="entry name" value="DNA methylase specificity domain"/>
    <property type="match status" value="1"/>
</dbReference>
<dbReference type="Gene3D" id="3.90.220.20">
    <property type="entry name" value="DNA methylase specificity domains"/>
    <property type="match status" value="1"/>
</dbReference>
<evidence type="ECO:0000256" key="2">
    <source>
        <dbReference type="ARBA" id="ARBA00023125"/>
    </source>
</evidence>
<sequence length="173" mass="20046">MIFLLNLNFNMIKSIIKYSQLEDRFDAEYYSDDQINVEQKLQSSDRLIDVVSNIKHLKEFKRTYSKNGLDFFRISNISNGFLNTENTVNVTVNSEVKNNTALPGEILITRSGTVGQPILVNPDLEKCLISSDFLKLENIIERLDPYYLWTFLRSKYGKTQLKRNIIGAVQKQI</sequence>
<dbReference type="AlphaFoldDB" id="A0A0G0D3G8"/>
<dbReference type="PANTHER" id="PTHR30408:SF12">
    <property type="entry name" value="TYPE I RESTRICTION ENZYME MJAVIII SPECIFICITY SUBUNIT"/>
    <property type="match status" value="1"/>
</dbReference>
<dbReference type="Proteomes" id="UP000034316">
    <property type="component" value="Unassembled WGS sequence"/>
</dbReference>
<evidence type="ECO:0000256" key="1">
    <source>
        <dbReference type="ARBA" id="ARBA00022747"/>
    </source>
</evidence>
<comment type="caution">
    <text evidence="3">The sequence shown here is derived from an EMBL/GenBank/DDBJ whole genome shotgun (WGS) entry which is preliminary data.</text>
</comment>
<dbReference type="InterPro" id="IPR044946">
    <property type="entry name" value="Restrct_endonuc_typeI_TRD_sf"/>
</dbReference>
<gene>
    <name evidence="3" type="ORF">UR93_C0009G0007</name>
</gene>
<dbReference type="STRING" id="1618333.UR93_C0009G0007"/>
<keyword evidence="1" id="KW-0680">Restriction system</keyword>
<dbReference type="EMBL" id="LBRB01000009">
    <property type="protein sequence ID" value="KKP88719.1"/>
    <property type="molecule type" value="Genomic_DNA"/>
</dbReference>
<evidence type="ECO:0000313" key="4">
    <source>
        <dbReference type="Proteomes" id="UP000034316"/>
    </source>
</evidence>
<keyword evidence="2" id="KW-0238">DNA-binding</keyword>
<protein>
    <submittedName>
        <fullName evidence="3">Restriction modification system DNA specificity domain-containing protein</fullName>
    </submittedName>
</protein>